<dbReference type="Pfam" id="PF02566">
    <property type="entry name" value="OsmC"/>
    <property type="match status" value="1"/>
</dbReference>
<dbReference type="AlphaFoldDB" id="A0A0E3ZWW1"/>
<dbReference type="SUPFAM" id="SSF82784">
    <property type="entry name" value="OsmC-like"/>
    <property type="match status" value="1"/>
</dbReference>
<dbReference type="HOGENOM" id="CLU_100275_4_0_10"/>
<name>A0A0E3ZWW1_9BACT</name>
<evidence type="ECO:0000313" key="2">
    <source>
        <dbReference type="Proteomes" id="UP000033054"/>
    </source>
</evidence>
<gene>
    <name evidence="1" type="ORF">SD10_14220</name>
</gene>
<dbReference type="STRING" id="1379870.SD10_14220"/>
<dbReference type="EMBL" id="CP010429">
    <property type="protein sequence ID" value="AKD55883.1"/>
    <property type="molecule type" value="Genomic_DNA"/>
</dbReference>
<dbReference type="InterPro" id="IPR036102">
    <property type="entry name" value="OsmC/Ohrsf"/>
</dbReference>
<dbReference type="OrthoDB" id="9791538at2"/>
<dbReference type="KEGG" id="srd:SD10_14220"/>
<dbReference type="PATRIC" id="fig|1379870.5.peg.3092"/>
<dbReference type="RefSeq" id="WP_046574482.1">
    <property type="nucleotide sequence ID" value="NZ_CP010429.1"/>
</dbReference>
<dbReference type="Proteomes" id="UP000033054">
    <property type="component" value="Chromosome"/>
</dbReference>
<dbReference type="InterPro" id="IPR015946">
    <property type="entry name" value="KH_dom-like_a/b"/>
</dbReference>
<dbReference type="PANTHER" id="PTHR39624:SF2">
    <property type="entry name" value="OSMC-LIKE PROTEIN"/>
    <property type="match status" value="1"/>
</dbReference>
<sequence length="147" mass="16365">MATITASIQRTLYETHLSTDSQVIVADEPVDIGGQDKGMRPGELLAGSLAACTVMTLRMYADRKGWPLESAVAHVDYTNDPETKRSLFTVRLILNGSLNDEQRARLLEMADRCPVHRTLQNPIDFNTILVEDMRSTRKLSSITEATD</sequence>
<dbReference type="PANTHER" id="PTHR39624">
    <property type="entry name" value="PROTEIN INVOLVED IN RIMO-MEDIATED BETA-METHYLTHIOLATION OF RIBOSOMAL PROTEIN S12 YCAO"/>
    <property type="match status" value="1"/>
</dbReference>
<keyword evidence="2" id="KW-1185">Reference proteome</keyword>
<dbReference type="InterPro" id="IPR003718">
    <property type="entry name" value="OsmC/Ohr_fam"/>
</dbReference>
<protein>
    <submittedName>
        <fullName evidence="1">Osmotically inducible protein OsmC</fullName>
    </submittedName>
</protein>
<reference evidence="1 2" key="1">
    <citation type="journal article" date="2014" name="Curr. Microbiol.">
        <title>Spirosoma radiotolerans sp. nov., a gamma-radiation-resistant bacterium isolated from gamma ray-irradiated soil.</title>
        <authorList>
            <person name="Lee J.J."/>
            <person name="Srinivasan S."/>
            <person name="Lim S."/>
            <person name="Joe M."/>
            <person name="Im S."/>
            <person name="Bae S.I."/>
            <person name="Park K.R."/>
            <person name="Han J.H."/>
            <person name="Park S.H."/>
            <person name="Joo B.M."/>
            <person name="Park S.J."/>
            <person name="Kim M.K."/>
        </authorList>
    </citation>
    <scope>NUCLEOTIDE SEQUENCE [LARGE SCALE GENOMIC DNA]</scope>
    <source>
        <strain evidence="1 2">DG5A</strain>
    </source>
</reference>
<organism evidence="1 2">
    <name type="scientific">Spirosoma radiotolerans</name>
    <dbReference type="NCBI Taxonomy" id="1379870"/>
    <lineage>
        <taxon>Bacteria</taxon>
        <taxon>Pseudomonadati</taxon>
        <taxon>Bacteroidota</taxon>
        <taxon>Cytophagia</taxon>
        <taxon>Cytophagales</taxon>
        <taxon>Cytophagaceae</taxon>
        <taxon>Spirosoma</taxon>
    </lineage>
</organism>
<proteinExistence type="predicted"/>
<dbReference type="Gene3D" id="3.30.300.20">
    <property type="match status" value="1"/>
</dbReference>
<accession>A0A0E3ZWW1</accession>
<evidence type="ECO:0000313" key="1">
    <source>
        <dbReference type="EMBL" id="AKD55883.1"/>
    </source>
</evidence>